<dbReference type="Gene3D" id="3.20.20.60">
    <property type="entry name" value="Phosphoenolpyruvate-binding domains"/>
    <property type="match status" value="1"/>
</dbReference>
<name>A0ABU9ZCH5_9HYPH</name>
<dbReference type="EMBL" id="JAQYXL010000001">
    <property type="protein sequence ID" value="MEN3228741.1"/>
    <property type="molecule type" value="Genomic_DNA"/>
</dbReference>
<protein>
    <submittedName>
        <fullName evidence="2">Aldolase</fullName>
    </submittedName>
</protein>
<evidence type="ECO:0000313" key="2">
    <source>
        <dbReference type="EMBL" id="MEN3228741.1"/>
    </source>
</evidence>
<evidence type="ECO:0000313" key="3">
    <source>
        <dbReference type="Proteomes" id="UP001404845"/>
    </source>
</evidence>
<sequence>MSAPAAPRRARTVGASAGGEPPAAAGAETLLFETAPVGPLADLRARRPGQAIYAVLDGVDDPRLDNLMVERPDGVLLREARSGRDVAALGGRLAVCEALAGLPDGATVIFAEIGHPLGVLDARSFIGASRRLAGLGLDGSAPTAGLPDADALAQARGLIRLAAAAAGVSVFERLTAGADRPPEGLAAAAQDGFGWVVLRRPARVADRERVGAG</sequence>
<proteinExistence type="predicted"/>
<dbReference type="Proteomes" id="UP001404845">
    <property type="component" value="Unassembled WGS sequence"/>
</dbReference>
<gene>
    <name evidence="2" type="ORF">PUR21_14030</name>
</gene>
<dbReference type="RefSeq" id="WP_183668769.1">
    <property type="nucleotide sequence ID" value="NZ_JACHOS010000011.1"/>
</dbReference>
<dbReference type="InterPro" id="IPR040442">
    <property type="entry name" value="Pyrv_kinase-like_dom_sf"/>
</dbReference>
<feature type="region of interest" description="Disordered" evidence="1">
    <location>
        <begin position="1"/>
        <end position="22"/>
    </location>
</feature>
<keyword evidence="3" id="KW-1185">Reference proteome</keyword>
<dbReference type="InterPro" id="IPR015813">
    <property type="entry name" value="Pyrv/PenolPyrv_kinase-like_dom"/>
</dbReference>
<reference evidence="2 3" key="1">
    <citation type="journal article" date="2023" name="PLoS ONE">
        <title>Complete genome assembly of Hawai'i environmental nontuberculous mycobacteria reveals unexpected co-isolation with methylobacteria.</title>
        <authorList>
            <person name="Hendrix J."/>
            <person name="Epperson L.E."/>
            <person name="Tong E.I."/>
            <person name="Chan Y.L."/>
            <person name="Hasan N.A."/>
            <person name="Dawrs S.N."/>
            <person name="Norton G.J."/>
            <person name="Virdi R."/>
            <person name="Crooks J.L."/>
            <person name="Chan E.D."/>
            <person name="Honda J.R."/>
            <person name="Strong M."/>
        </authorList>
    </citation>
    <scope>NUCLEOTIDE SEQUENCE [LARGE SCALE GENOMIC DNA]</scope>
    <source>
        <strain evidence="2 3">NJH_HI01</strain>
    </source>
</reference>
<evidence type="ECO:0000256" key="1">
    <source>
        <dbReference type="SAM" id="MobiDB-lite"/>
    </source>
</evidence>
<organism evidence="2 3">
    <name type="scientific">Methylorubrum rhodesianum</name>
    <dbReference type="NCBI Taxonomy" id="29427"/>
    <lineage>
        <taxon>Bacteria</taxon>
        <taxon>Pseudomonadati</taxon>
        <taxon>Pseudomonadota</taxon>
        <taxon>Alphaproteobacteria</taxon>
        <taxon>Hyphomicrobiales</taxon>
        <taxon>Methylobacteriaceae</taxon>
        <taxon>Methylorubrum</taxon>
    </lineage>
</organism>
<comment type="caution">
    <text evidence="2">The sequence shown here is derived from an EMBL/GenBank/DDBJ whole genome shotgun (WGS) entry which is preliminary data.</text>
</comment>
<dbReference type="SUPFAM" id="SSF51621">
    <property type="entry name" value="Phosphoenolpyruvate/pyruvate domain"/>
    <property type="match status" value="1"/>
</dbReference>
<accession>A0ABU9ZCH5</accession>